<comment type="caution">
    <text evidence="1">The sequence shown here is derived from an EMBL/GenBank/DDBJ whole genome shotgun (WGS) entry which is preliminary data.</text>
</comment>
<dbReference type="RefSeq" id="WP_179531581.1">
    <property type="nucleotide sequence ID" value="NZ_BAAAPP010000005.1"/>
</dbReference>
<gene>
    <name evidence="1" type="ORF">BKA05_002312</name>
</gene>
<sequence>MSRRKERPEVPEEWVRRVDAVLGAFPRCRAEPAWVGTRWRVGSATVAHVFGGEDGLFRIMFRAEPDEVMALAHLGDPYFKASWGSDVVGLLIDERTDWAELAELLTDSYCIQAPERLAAQVERPG</sequence>
<dbReference type="Proteomes" id="UP000537326">
    <property type="component" value="Unassembled WGS sequence"/>
</dbReference>
<keyword evidence="2" id="KW-1185">Reference proteome</keyword>
<proteinExistence type="predicted"/>
<evidence type="ECO:0000313" key="1">
    <source>
        <dbReference type="EMBL" id="NYI10797.1"/>
    </source>
</evidence>
<evidence type="ECO:0000313" key="2">
    <source>
        <dbReference type="Proteomes" id="UP000537326"/>
    </source>
</evidence>
<dbReference type="AlphaFoldDB" id="A0A7Y9YGD8"/>
<accession>A0A7Y9YGD8</accession>
<dbReference type="Pfam" id="PF04237">
    <property type="entry name" value="YjbR"/>
    <property type="match status" value="1"/>
</dbReference>
<evidence type="ECO:0008006" key="3">
    <source>
        <dbReference type="Google" id="ProtNLM"/>
    </source>
</evidence>
<reference evidence="1 2" key="1">
    <citation type="submission" date="2020-07" db="EMBL/GenBank/DDBJ databases">
        <title>Sequencing the genomes of 1000 actinobacteria strains.</title>
        <authorList>
            <person name="Klenk H.-P."/>
        </authorList>
    </citation>
    <scope>NUCLEOTIDE SEQUENCE [LARGE SCALE GENOMIC DNA]</scope>
    <source>
        <strain evidence="1 2">DSM 18248</strain>
    </source>
</reference>
<organism evidence="1 2">
    <name type="scientific">Nocardioides marinus</name>
    <dbReference type="NCBI Taxonomy" id="374514"/>
    <lineage>
        <taxon>Bacteria</taxon>
        <taxon>Bacillati</taxon>
        <taxon>Actinomycetota</taxon>
        <taxon>Actinomycetes</taxon>
        <taxon>Propionibacteriales</taxon>
        <taxon>Nocardioidaceae</taxon>
        <taxon>Nocardioides</taxon>
    </lineage>
</organism>
<dbReference type="InterPro" id="IPR058532">
    <property type="entry name" value="YjbR/MT2646/Rv2570-like"/>
</dbReference>
<name>A0A7Y9YGD8_9ACTN</name>
<protein>
    <recommendedName>
        <fullName evidence="3">YjbR protein</fullName>
    </recommendedName>
</protein>
<dbReference type="EMBL" id="JACBZI010000001">
    <property type="protein sequence ID" value="NYI10797.1"/>
    <property type="molecule type" value="Genomic_DNA"/>
</dbReference>